<evidence type="ECO:0000313" key="3">
    <source>
        <dbReference type="EMBL" id="KAF0314300.1"/>
    </source>
</evidence>
<feature type="compositionally biased region" description="Pro residues" evidence="1">
    <location>
        <begin position="24"/>
        <end position="40"/>
    </location>
</feature>
<feature type="compositionally biased region" description="Pro residues" evidence="1">
    <location>
        <begin position="47"/>
        <end position="79"/>
    </location>
</feature>
<keyword evidence="4" id="KW-1185">Reference proteome</keyword>
<comment type="caution">
    <text evidence="3">The sequence shown here is derived from an EMBL/GenBank/DDBJ whole genome shotgun (WGS) entry which is preliminary data.</text>
</comment>
<dbReference type="OrthoDB" id="10035579at2759"/>
<feature type="chain" id="PRO_5025561973" evidence="2">
    <location>
        <begin position="22"/>
        <end position="211"/>
    </location>
</feature>
<sequence>MFFLLCFVCIVVNLFPLSSDGVPASPPPSGGIQKAPPPPVAVADSGRPPPSSPGPGRPPPPPPPPEPPAAVAAAPPPPLADADSSNDTGESITLEQAVQLMNHQTSNPGQSRQILRRAGIRLGEATDGVTGTVLQSSGGDRLPSDPSMELVGELDPQTGIFYPVTQNSAGGAVLEGSDLVQDSAGETLEDISAFLQQRHEPVPSAAPEVSK</sequence>
<organism evidence="3 4">
    <name type="scientific">Amphibalanus amphitrite</name>
    <name type="common">Striped barnacle</name>
    <name type="synonym">Balanus amphitrite</name>
    <dbReference type="NCBI Taxonomy" id="1232801"/>
    <lineage>
        <taxon>Eukaryota</taxon>
        <taxon>Metazoa</taxon>
        <taxon>Ecdysozoa</taxon>
        <taxon>Arthropoda</taxon>
        <taxon>Crustacea</taxon>
        <taxon>Multicrustacea</taxon>
        <taxon>Cirripedia</taxon>
        <taxon>Thoracica</taxon>
        <taxon>Thoracicalcarea</taxon>
        <taxon>Balanomorpha</taxon>
        <taxon>Balanoidea</taxon>
        <taxon>Balanidae</taxon>
        <taxon>Amphibalaninae</taxon>
        <taxon>Amphibalanus</taxon>
    </lineage>
</organism>
<feature type="region of interest" description="Disordered" evidence="1">
    <location>
        <begin position="22"/>
        <end position="92"/>
    </location>
</feature>
<dbReference type="AlphaFoldDB" id="A0A6A4XD70"/>
<reference evidence="3 4" key="1">
    <citation type="submission" date="2019-07" db="EMBL/GenBank/DDBJ databases">
        <title>Draft genome assembly of a fouling barnacle, Amphibalanus amphitrite (Darwin, 1854): The first reference genome for Thecostraca.</title>
        <authorList>
            <person name="Kim W."/>
        </authorList>
    </citation>
    <scope>NUCLEOTIDE SEQUENCE [LARGE SCALE GENOMIC DNA]</scope>
    <source>
        <strain evidence="3">SNU_AA5</strain>
        <tissue evidence="3">Soma without cirri and trophi</tissue>
    </source>
</reference>
<keyword evidence="2" id="KW-0732">Signal</keyword>
<name>A0A6A4XD70_AMPAM</name>
<dbReference type="EMBL" id="VIIS01000033">
    <property type="protein sequence ID" value="KAF0314300.1"/>
    <property type="molecule type" value="Genomic_DNA"/>
</dbReference>
<dbReference type="Proteomes" id="UP000440578">
    <property type="component" value="Unassembled WGS sequence"/>
</dbReference>
<feature type="signal peptide" evidence="2">
    <location>
        <begin position="1"/>
        <end position="21"/>
    </location>
</feature>
<evidence type="ECO:0000256" key="1">
    <source>
        <dbReference type="SAM" id="MobiDB-lite"/>
    </source>
</evidence>
<evidence type="ECO:0000313" key="4">
    <source>
        <dbReference type="Proteomes" id="UP000440578"/>
    </source>
</evidence>
<feature type="region of interest" description="Disordered" evidence="1">
    <location>
        <begin position="127"/>
        <end position="146"/>
    </location>
</feature>
<evidence type="ECO:0000256" key="2">
    <source>
        <dbReference type="SAM" id="SignalP"/>
    </source>
</evidence>
<protein>
    <submittedName>
        <fullName evidence="3">Uncharacterized protein</fullName>
    </submittedName>
</protein>
<accession>A0A6A4XD70</accession>
<gene>
    <name evidence="3" type="ORF">FJT64_015233</name>
</gene>
<proteinExistence type="predicted"/>